<dbReference type="AlphaFoldDB" id="A0AAD5W315"/>
<sequence length="150" mass="17371">MRSRYQFGEYYRQFVTVSDWLLAHNEISLRERNNIFLSGFDTEFRKKLTSRLRLKNPDHPLHRAWKLEDVADAARFFLSSNSAASDPTSHPAPQFFPQPRFESPAPSFAPASRYTTPAPAAAPSARETFDMSSFEQFMVVYPFHKCFRAL</sequence>
<organism evidence="2 3">
    <name type="scientific">Leucocoprinus birnbaumii</name>
    <dbReference type="NCBI Taxonomy" id="56174"/>
    <lineage>
        <taxon>Eukaryota</taxon>
        <taxon>Fungi</taxon>
        <taxon>Dikarya</taxon>
        <taxon>Basidiomycota</taxon>
        <taxon>Agaricomycotina</taxon>
        <taxon>Agaricomycetes</taxon>
        <taxon>Agaricomycetidae</taxon>
        <taxon>Agaricales</taxon>
        <taxon>Agaricineae</taxon>
        <taxon>Agaricaceae</taxon>
        <taxon>Leucocoprinus</taxon>
    </lineage>
</organism>
<keyword evidence="3" id="KW-1185">Reference proteome</keyword>
<evidence type="ECO:0000313" key="3">
    <source>
        <dbReference type="Proteomes" id="UP001213000"/>
    </source>
</evidence>
<evidence type="ECO:0000313" key="2">
    <source>
        <dbReference type="EMBL" id="KAJ3576945.1"/>
    </source>
</evidence>
<comment type="caution">
    <text evidence="2">The sequence shown here is derived from an EMBL/GenBank/DDBJ whole genome shotgun (WGS) entry which is preliminary data.</text>
</comment>
<accession>A0AAD5W315</accession>
<dbReference type="Proteomes" id="UP001213000">
    <property type="component" value="Unassembled WGS sequence"/>
</dbReference>
<gene>
    <name evidence="2" type="ORF">NP233_g95</name>
</gene>
<proteinExistence type="predicted"/>
<feature type="region of interest" description="Disordered" evidence="1">
    <location>
        <begin position="81"/>
        <end position="103"/>
    </location>
</feature>
<protein>
    <submittedName>
        <fullName evidence="2">Uncharacterized protein</fullName>
    </submittedName>
</protein>
<reference evidence="2" key="1">
    <citation type="submission" date="2022-07" db="EMBL/GenBank/DDBJ databases">
        <title>Genome Sequence of Leucocoprinus birnbaumii.</title>
        <authorList>
            <person name="Buettner E."/>
        </authorList>
    </citation>
    <scope>NUCLEOTIDE SEQUENCE</scope>
    <source>
        <strain evidence="2">VT141</strain>
    </source>
</reference>
<evidence type="ECO:0000256" key="1">
    <source>
        <dbReference type="SAM" id="MobiDB-lite"/>
    </source>
</evidence>
<name>A0AAD5W315_9AGAR</name>
<dbReference type="EMBL" id="JANIEX010000002">
    <property type="protein sequence ID" value="KAJ3576945.1"/>
    <property type="molecule type" value="Genomic_DNA"/>
</dbReference>